<gene>
    <name evidence="2" type="ORF">XbrCFBP1976_21105</name>
</gene>
<keyword evidence="3" id="KW-1185">Reference proteome</keyword>
<dbReference type="EMBL" id="MDCE01000072">
    <property type="protein sequence ID" value="PPV04669.1"/>
    <property type="molecule type" value="Genomic_DNA"/>
</dbReference>
<organism evidence="2 3">
    <name type="scientific">Xanthomonas bromi</name>
    <dbReference type="NCBI Taxonomy" id="56449"/>
    <lineage>
        <taxon>Bacteria</taxon>
        <taxon>Pseudomonadati</taxon>
        <taxon>Pseudomonadota</taxon>
        <taxon>Gammaproteobacteria</taxon>
        <taxon>Lysobacterales</taxon>
        <taxon>Lysobacteraceae</taxon>
        <taxon>Xanthomonas</taxon>
    </lineage>
</organism>
<dbReference type="Proteomes" id="UP000239710">
    <property type="component" value="Unassembled WGS sequence"/>
</dbReference>
<evidence type="ECO:0000313" key="3">
    <source>
        <dbReference type="Proteomes" id="UP000239710"/>
    </source>
</evidence>
<feature type="region of interest" description="Disordered" evidence="1">
    <location>
        <begin position="1"/>
        <end position="35"/>
    </location>
</feature>
<reference evidence="2 3" key="1">
    <citation type="submission" date="2016-08" db="EMBL/GenBank/DDBJ databases">
        <title>Evolution of the type three secretion system and type three effector repertoires in Xanthomonas.</title>
        <authorList>
            <person name="Merda D."/>
            <person name="Briand M."/>
            <person name="Bosis E."/>
            <person name="Rousseau C."/>
            <person name="Portier P."/>
            <person name="Jacques M.-A."/>
            <person name="Fischer-Le Saux M."/>
        </authorList>
    </citation>
    <scope>NUCLEOTIDE SEQUENCE [LARGE SCALE GENOMIC DNA]</scope>
    <source>
        <strain evidence="2 3">CFBP1976</strain>
    </source>
</reference>
<evidence type="ECO:0000256" key="1">
    <source>
        <dbReference type="SAM" id="MobiDB-lite"/>
    </source>
</evidence>
<comment type="caution">
    <text evidence="2">The sequence shown here is derived from an EMBL/GenBank/DDBJ whole genome shotgun (WGS) entry which is preliminary data.</text>
</comment>
<protein>
    <submittedName>
        <fullName evidence="2">Uncharacterized protein</fullName>
    </submittedName>
</protein>
<sequence>MRCSLKTKGGRPGGPRERRQSLAAASTGGRPTRYSSAAEIGMLARGRLPSSSDKRLAAAR</sequence>
<name>A0ABX5BJG8_9XANT</name>
<accession>A0ABX5BJG8</accession>
<evidence type="ECO:0000313" key="2">
    <source>
        <dbReference type="EMBL" id="PPV04669.1"/>
    </source>
</evidence>
<proteinExistence type="predicted"/>